<feature type="region of interest" description="Disordered" evidence="1">
    <location>
        <begin position="1"/>
        <end position="62"/>
    </location>
</feature>
<comment type="caution">
    <text evidence="2">The sequence shown here is derived from an EMBL/GenBank/DDBJ whole genome shotgun (WGS) entry which is preliminary data.</text>
</comment>
<name>A0AAN5I9S3_9BILA</name>
<evidence type="ECO:0008006" key="4">
    <source>
        <dbReference type="Google" id="ProtNLM"/>
    </source>
</evidence>
<dbReference type="EMBL" id="BTRK01000006">
    <property type="protein sequence ID" value="GMR58002.1"/>
    <property type="molecule type" value="Genomic_DNA"/>
</dbReference>
<accession>A0AAN5I9S3</accession>
<protein>
    <recommendedName>
        <fullName evidence="4">F-box domain-containing protein</fullName>
    </recommendedName>
</protein>
<dbReference type="AlphaFoldDB" id="A0AAN5I9S3"/>
<organism evidence="2 3">
    <name type="scientific">Pristionchus mayeri</name>
    <dbReference type="NCBI Taxonomy" id="1317129"/>
    <lineage>
        <taxon>Eukaryota</taxon>
        <taxon>Metazoa</taxon>
        <taxon>Ecdysozoa</taxon>
        <taxon>Nematoda</taxon>
        <taxon>Chromadorea</taxon>
        <taxon>Rhabditida</taxon>
        <taxon>Rhabditina</taxon>
        <taxon>Diplogasteromorpha</taxon>
        <taxon>Diplogasteroidea</taxon>
        <taxon>Neodiplogasteridae</taxon>
        <taxon>Pristionchus</taxon>
    </lineage>
</organism>
<reference evidence="3" key="1">
    <citation type="submission" date="2022-10" db="EMBL/GenBank/DDBJ databases">
        <title>Genome assembly of Pristionchus species.</title>
        <authorList>
            <person name="Yoshida K."/>
            <person name="Sommer R.J."/>
        </authorList>
    </citation>
    <scope>NUCLEOTIDE SEQUENCE [LARGE SCALE GENOMIC DNA]</scope>
    <source>
        <strain evidence="3">RS5460</strain>
    </source>
</reference>
<evidence type="ECO:0000313" key="2">
    <source>
        <dbReference type="EMBL" id="GMR58002.1"/>
    </source>
</evidence>
<sequence length="376" mass="42196">MDEEANVHSTRDAKKMAAGQGSIDPPPNKRLCTDNGTGRLSAGGEPIHLQGGGEPIEEREGDEVEMEVASGEETTGRLSVVGARNNENPDDAALPNDLQECKGWEALADVPFKKVLSLLKTGDHCKYLGNLSQVSTRFRDRVRRFMWDPKNRVGLERVYLIKSREGLEVSIRFFPPNLPFHDITNLDWSRFKRSKEAKPFPLLKVTLTGAEDPVVERVVALLSDLICLVDIRYAEAADLKLVEHLLHASTIDQIFINFSELDENTAPSIVSLASQAKAVNIQLLRGENSVALIDPVDFVEQIFIATSRLTLGHNSPYFFGLHNSFWKDFLDEMLSTGHAESVQVGMMRKTIKRGRVIFTESLIERLKWEKIEKEDE</sequence>
<dbReference type="Proteomes" id="UP001328107">
    <property type="component" value="Unassembled WGS sequence"/>
</dbReference>
<keyword evidence="3" id="KW-1185">Reference proteome</keyword>
<evidence type="ECO:0000313" key="3">
    <source>
        <dbReference type="Proteomes" id="UP001328107"/>
    </source>
</evidence>
<proteinExistence type="predicted"/>
<evidence type="ECO:0000256" key="1">
    <source>
        <dbReference type="SAM" id="MobiDB-lite"/>
    </source>
</evidence>
<feature type="compositionally biased region" description="Basic and acidic residues" evidence="1">
    <location>
        <begin position="1"/>
        <end position="15"/>
    </location>
</feature>
<gene>
    <name evidence="2" type="ORF">PMAYCL1PPCAC_28197</name>
</gene>